<dbReference type="OrthoDB" id="3168838at2759"/>
<evidence type="ECO:0000313" key="2">
    <source>
        <dbReference type="EMBL" id="THV05552.1"/>
    </source>
</evidence>
<feature type="compositionally biased region" description="Polar residues" evidence="1">
    <location>
        <begin position="540"/>
        <end position="558"/>
    </location>
</feature>
<feature type="compositionally biased region" description="Basic and acidic residues" evidence="1">
    <location>
        <begin position="327"/>
        <end position="343"/>
    </location>
</feature>
<dbReference type="Proteomes" id="UP000297245">
    <property type="component" value="Unassembled WGS sequence"/>
</dbReference>
<feature type="compositionally biased region" description="Polar residues" evidence="1">
    <location>
        <begin position="205"/>
        <end position="217"/>
    </location>
</feature>
<sequence>MGLIKRILSLGSKKSKKKRPEIHHTVPVGVPVDEIGMRSAGNDEDTEIAANLLLRSSSARYAVVAEMDYSSLPPLPHPIDHVLGSPSASTPSLSSHATGSSLSRQPTYSVKIYPRQRHSTTDLDGMSHLEVQSTPRPRKRDQDDSGDASHIMKLRRDPSVASLLDMYDEHGQLPSKAFSNSPTKEGRTQAKRSGSTLRQLLGETEQATRSGDNSTTEGDISWAERYLAEAGSMASSASSLVLQTPDNFDTHFSDIHSTSHDSTISSNYDLSSSFIDNPAISSMEVELSICTEESSQIADDSSVVKEPCSKDPKTPARRASQIFNFLTEKKRSRAPEECYDRPLPDPPSAFSSPSDKGSTEGPLRSHFSSDHSTCESAYHSPAIPIPLVQDTRRPRSYAVPETPTNNYMSSINTPAPKVHVESYDDTSVLSPTAIENISDTLPSDLEPEDVQKARKVKVIMTAPTKVIVTAATPSTADVENRVPTRIPRGPRSLKQARRTSARSKQRPTLLDRSNSSDSAPSPIKDPFTPAPPRSRKSHSQRVSSTSSWSLADSIYQQARQEDMKVRKNKREGSSHGTKTVLEKENNLGRGLSVRPEVPSTPIRSSSSRSSRSLFRTIVDPSMFQPPPSPASSTELSPVGQRLMMEARKQRVKVRKEGLGGR</sequence>
<feature type="region of interest" description="Disordered" evidence="1">
    <location>
        <begin position="80"/>
        <end position="157"/>
    </location>
</feature>
<dbReference type="AlphaFoldDB" id="A0A4S8MRI6"/>
<evidence type="ECO:0000256" key="1">
    <source>
        <dbReference type="SAM" id="MobiDB-lite"/>
    </source>
</evidence>
<accession>A0A4S8MRI6</accession>
<name>A0A4S8MRI6_DENBC</name>
<feature type="region of interest" description="Disordered" evidence="1">
    <location>
        <begin position="294"/>
        <end position="411"/>
    </location>
</feature>
<feature type="compositionally biased region" description="Low complexity" evidence="1">
    <location>
        <begin position="603"/>
        <end position="612"/>
    </location>
</feature>
<gene>
    <name evidence="2" type="ORF">K435DRAFT_834674</name>
</gene>
<reference evidence="2 3" key="1">
    <citation type="journal article" date="2019" name="Nat. Ecol. Evol.">
        <title>Megaphylogeny resolves global patterns of mushroom evolution.</title>
        <authorList>
            <person name="Varga T."/>
            <person name="Krizsan K."/>
            <person name="Foldi C."/>
            <person name="Dima B."/>
            <person name="Sanchez-Garcia M."/>
            <person name="Sanchez-Ramirez S."/>
            <person name="Szollosi G.J."/>
            <person name="Szarkandi J.G."/>
            <person name="Papp V."/>
            <person name="Albert L."/>
            <person name="Andreopoulos W."/>
            <person name="Angelini C."/>
            <person name="Antonin V."/>
            <person name="Barry K.W."/>
            <person name="Bougher N.L."/>
            <person name="Buchanan P."/>
            <person name="Buyck B."/>
            <person name="Bense V."/>
            <person name="Catcheside P."/>
            <person name="Chovatia M."/>
            <person name="Cooper J."/>
            <person name="Damon W."/>
            <person name="Desjardin D."/>
            <person name="Finy P."/>
            <person name="Geml J."/>
            <person name="Haridas S."/>
            <person name="Hughes K."/>
            <person name="Justo A."/>
            <person name="Karasinski D."/>
            <person name="Kautmanova I."/>
            <person name="Kiss B."/>
            <person name="Kocsube S."/>
            <person name="Kotiranta H."/>
            <person name="LaButti K.M."/>
            <person name="Lechner B.E."/>
            <person name="Liimatainen K."/>
            <person name="Lipzen A."/>
            <person name="Lukacs Z."/>
            <person name="Mihaltcheva S."/>
            <person name="Morgado L.N."/>
            <person name="Niskanen T."/>
            <person name="Noordeloos M.E."/>
            <person name="Ohm R.A."/>
            <person name="Ortiz-Santana B."/>
            <person name="Ovrebo C."/>
            <person name="Racz N."/>
            <person name="Riley R."/>
            <person name="Savchenko A."/>
            <person name="Shiryaev A."/>
            <person name="Soop K."/>
            <person name="Spirin V."/>
            <person name="Szebenyi C."/>
            <person name="Tomsovsky M."/>
            <person name="Tulloss R.E."/>
            <person name="Uehling J."/>
            <person name="Grigoriev I.V."/>
            <person name="Vagvolgyi C."/>
            <person name="Papp T."/>
            <person name="Martin F.M."/>
            <person name="Miettinen O."/>
            <person name="Hibbett D.S."/>
            <person name="Nagy L.G."/>
        </authorList>
    </citation>
    <scope>NUCLEOTIDE SEQUENCE [LARGE SCALE GENOMIC DNA]</scope>
    <source>
        <strain evidence="2 3">CBS 962.96</strain>
    </source>
</reference>
<evidence type="ECO:0000313" key="3">
    <source>
        <dbReference type="Proteomes" id="UP000297245"/>
    </source>
</evidence>
<organism evidence="2 3">
    <name type="scientific">Dendrothele bispora (strain CBS 962.96)</name>
    <dbReference type="NCBI Taxonomy" id="1314807"/>
    <lineage>
        <taxon>Eukaryota</taxon>
        <taxon>Fungi</taxon>
        <taxon>Dikarya</taxon>
        <taxon>Basidiomycota</taxon>
        <taxon>Agaricomycotina</taxon>
        <taxon>Agaricomycetes</taxon>
        <taxon>Agaricomycetidae</taxon>
        <taxon>Agaricales</taxon>
        <taxon>Agaricales incertae sedis</taxon>
        <taxon>Dendrothele</taxon>
    </lineage>
</organism>
<keyword evidence="3" id="KW-1185">Reference proteome</keyword>
<feature type="region of interest" description="Disordered" evidence="1">
    <location>
        <begin position="474"/>
        <end position="641"/>
    </location>
</feature>
<protein>
    <submittedName>
        <fullName evidence="2">Uncharacterized protein</fullName>
    </submittedName>
</protein>
<feature type="compositionally biased region" description="Basic residues" evidence="1">
    <location>
        <begin position="494"/>
        <end position="505"/>
    </location>
</feature>
<feature type="region of interest" description="Disordered" evidence="1">
    <location>
        <begin position="172"/>
        <end position="217"/>
    </location>
</feature>
<feature type="compositionally biased region" description="Low complexity" evidence="1">
    <location>
        <begin position="85"/>
        <end position="103"/>
    </location>
</feature>
<dbReference type="EMBL" id="ML179048">
    <property type="protein sequence ID" value="THV05552.1"/>
    <property type="molecule type" value="Genomic_DNA"/>
</dbReference>
<feature type="compositionally biased region" description="Basic and acidic residues" evidence="1">
    <location>
        <begin position="559"/>
        <end position="573"/>
    </location>
</feature>
<proteinExistence type="predicted"/>
<feature type="compositionally biased region" description="Polar residues" evidence="1">
    <location>
        <begin position="402"/>
        <end position="411"/>
    </location>
</feature>